<evidence type="ECO:0000313" key="4">
    <source>
        <dbReference type="EMBL" id="KRN82468.1"/>
    </source>
</evidence>
<dbReference type="GO" id="GO:0003677">
    <property type="term" value="F:DNA binding"/>
    <property type="evidence" value="ECO:0007669"/>
    <property type="project" value="UniProtKB-UniRule"/>
</dbReference>
<dbReference type="EMBL" id="JQBY01000010">
    <property type="protein sequence ID" value="KRN82468.1"/>
    <property type="molecule type" value="Genomic_DNA"/>
</dbReference>
<dbReference type="PANTHER" id="PTHR43479">
    <property type="entry name" value="ACREF/ENVCD OPERON REPRESSOR-RELATED"/>
    <property type="match status" value="1"/>
</dbReference>
<dbReference type="InterPro" id="IPR039532">
    <property type="entry name" value="TetR_C_Firmicutes"/>
</dbReference>
<dbReference type="Gene3D" id="1.10.357.10">
    <property type="entry name" value="Tetracycline Repressor, domain 2"/>
    <property type="match status" value="1"/>
</dbReference>
<dbReference type="InterPro" id="IPR001647">
    <property type="entry name" value="HTH_TetR"/>
</dbReference>
<reference evidence="5 7" key="2">
    <citation type="submission" date="2016-10" db="EMBL/GenBank/DDBJ databases">
        <authorList>
            <person name="Varghese N."/>
            <person name="Submissions S."/>
        </authorList>
    </citation>
    <scope>NUCLEOTIDE SEQUENCE [LARGE SCALE GENOMIC DNA]</scope>
    <source>
        <strain evidence="5 7">CGMCC 1.3889</strain>
    </source>
</reference>
<organism evidence="4 6">
    <name type="scientific">Pediococcus ethanolidurans</name>
    <dbReference type="NCBI Taxonomy" id="319653"/>
    <lineage>
        <taxon>Bacteria</taxon>
        <taxon>Bacillati</taxon>
        <taxon>Bacillota</taxon>
        <taxon>Bacilli</taxon>
        <taxon>Lactobacillales</taxon>
        <taxon>Lactobacillaceae</taxon>
        <taxon>Pediococcus</taxon>
    </lineage>
</organism>
<dbReference type="EMBL" id="FOGK01000002">
    <property type="protein sequence ID" value="SER14112.1"/>
    <property type="molecule type" value="Genomic_DNA"/>
</dbReference>
<dbReference type="InterPro" id="IPR009057">
    <property type="entry name" value="Homeodomain-like_sf"/>
</dbReference>
<dbReference type="PATRIC" id="fig|319653.3.peg.229"/>
<dbReference type="AlphaFoldDB" id="A0A0R2K886"/>
<comment type="caution">
    <text evidence="4">The sequence shown here is derived from an EMBL/GenBank/DDBJ whole genome shotgun (WGS) entry which is preliminary data.</text>
</comment>
<evidence type="ECO:0000256" key="1">
    <source>
        <dbReference type="ARBA" id="ARBA00023125"/>
    </source>
</evidence>
<keyword evidence="1 2" id="KW-0238">DNA-binding</keyword>
<dbReference type="OrthoDB" id="9810250at2"/>
<name>A0A0R2K886_9LACO</name>
<evidence type="ECO:0000313" key="7">
    <source>
        <dbReference type="Proteomes" id="UP000182818"/>
    </source>
</evidence>
<evidence type="ECO:0000259" key="3">
    <source>
        <dbReference type="PROSITE" id="PS50977"/>
    </source>
</evidence>
<dbReference type="PROSITE" id="PS50977">
    <property type="entry name" value="HTH_TETR_2"/>
    <property type="match status" value="1"/>
</dbReference>
<dbReference type="InterPro" id="IPR050624">
    <property type="entry name" value="HTH-type_Tx_Regulator"/>
</dbReference>
<gene>
    <name evidence="4" type="ORF">IV87_GL000223</name>
    <name evidence="5" type="ORF">SAMN04487973_10240</name>
</gene>
<evidence type="ECO:0000256" key="2">
    <source>
        <dbReference type="PROSITE-ProRule" id="PRU00335"/>
    </source>
</evidence>
<dbReference type="PANTHER" id="PTHR43479:SF7">
    <property type="entry name" value="TETR-FAMILY TRANSCRIPTIONAL REGULATOR"/>
    <property type="match status" value="1"/>
</dbReference>
<dbReference type="Pfam" id="PF14278">
    <property type="entry name" value="TetR_C_8"/>
    <property type="match status" value="1"/>
</dbReference>
<dbReference type="Proteomes" id="UP000051749">
    <property type="component" value="Unassembled WGS sequence"/>
</dbReference>
<feature type="domain" description="HTH tetR-type" evidence="3">
    <location>
        <begin position="10"/>
        <end position="70"/>
    </location>
</feature>
<accession>A0A0R2K886</accession>
<protein>
    <submittedName>
        <fullName evidence="5">Transcriptional regulator, TetR family</fullName>
    </submittedName>
</protein>
<sequence length="208" mass="24037">MSSELDPRIMKTKRQLKVALIKLLTSQSTQSLSIQQITETAEITRGTFYLHYRDKQDFIQTIINDFVVDLFQSALIDGKESLEPKIQISEHVAYVFSLEKGFKYMADNYQTFIVLFGLTGKNNFAMKVELAFRKHLQLFLKAVNLTESQQTAHLKLKADFIITGLLGTMKNWLAEGIIYSPHFISRSTYNFIHEKDNETVSISDFFFE</sequence>
<dbReference type="RefSeq" id="WP_057806263.1">
    <property type="nucleotide sequence ID" value="NZ_BJYP01000005.1"/>
</dbReference>
<evidence type="ECO:0000313" key="5">
    <source>
        <dbReference type="EMBL" id="SER14112.1"/>
    </source>
</evidence>
<dbReference type="SUPFAM" id="SSF46689">
    <property type="entry name" value="Homeodomain-like"/>
    <property type="match status" value="1"/>
</dbReference>
<keyword evidence="7" id="KW-1185">Reference proteome</keyword>
<dbReference type="STRING" id="319653.SAMN04487973_10240"/>
<proteinExistence type="predicted"/>
<reference evidence="4 6" key="1">
    <citation type="journal article" date="2015" name="Genome Announc.">
        <title>Expanding the biotechnology potential of lactobacilli through comparative genomics of 213 strains and associated genera.</title>
        <authorList>
            <person name="Sun Z."/>
            <person name="Harris H.M."/>
            <person name="McCann A."/>
            <person name="Guo C."/>
            <person name="Argimon S."/>
            <person name="Zhang W."/>
            <person name="Yang X."/>
            <person name="Jeffery I.B."/>
            <person name="Cooney J.C."/>
            <person name="Kagawa T.F."/>
            <person name="Liu W."/>
            <person name="Song Y."/>
            <person name="Salvetti E."/>
            <person name="Wrobel A."/>
            <person name="Rasinkangas P."/>
            <person name="Parkhill J."/>
            <person name="Rea M.C."/>
            <person name="O'Sullivan O."/>
            <person name="Ritari J."/>
            <person name="Douillard F.P."/>
            <person name="Paul Ross R."/>
            <person name="Yang R."/>
            <person name="Briner A.E."/>
            <person name="Felis G.E."/>
            <person name="de Vos W.M."/>
            <person name="Barrangou R."/>
            <person name="Klaenhammer T.R."/>
            <person name="Caufield P.W."/>
            <person name="Cui Y."/>
            <person name="Zhang H."/>
            <person name="O'Toole P.W."/>
        </authorList>
    </citation>
    <scope>NUCLEOTIDE SEQUENCE [LARGE SCALE GENOMIC DNA]</scope>
    <source>
        <strain evidence="4 6">DSM 22301</strain>
    </source>
</reference>
<feature type="DNA-binding region" description="H-T-H motif" evidence="2">
    <location>
        <begin position="33"/>
        <end position="52"/>
    </location>
</feature>
<dbReference type="Proteomes" id="UP000182818">
    <property type="component" value="Unassembled WGS sequence"/>
</dbReference>
<dbReference type="GeneID" id="76043590"/>
<evidence type="ECO:0000313" key="6">
    <source>
        <dbReference type="Proteomes" id="UP000051749"/>
    </source>
</evidence>
<dbReference type="Pfam" id="PF00440">
    <property type="entry name" value="TetR_N"/>
    <property type="match status" value="1"/>
</dbReference>